<evidence type="ECO:0000256" key="2">
    <source>
        <dbReference type="ARBA" id="ARBA00022722"/>
    </source>
</evidence>
<evidence type="ECO:0000313" key="6">
    <source>
        <dbReference type="Proteomes" id="UP000006681"/>
    </source>
</evidence>
<evidence type="ECO:0000256" key="4">
    <source>
        <dbReference type="ARBA" id="ARBA00024207"/>
    </source>
</evidence>
<dbReference type="Proteomes" id="UP000006681">
    <property type="component" value="Chromosome"/>
</dbReference>
<sequence length="138" mass="15822">MAILNKLLSIIEDMTRRLDEFIDRGYDLSNWRDQLASIHVLQVQAQAFIDLCQRLLSNMGVTAEGYSGIARRLRDMGLVTSEEEALVKSLVGFKNVVVHGYASLDLNVVNEIPRSRSYRRVLELALALRDRARQYWDP</sequence>
<dbReference type="Pfam" id="PF01934">
    <property type="entry name" value="HepT-like"/>
    <property type="match status" value="1"/>
</dbReference>
<dbReference type="eggNOG" id="arCOG02108">
    <property type="taxonomic scope" value="Archaea"/>
</dbReference>
<dbReference type="GO" id="GO:0110001">
    <property type="term" value="C:toxin-antitoxin complex"/>
    <property type="evidence" value="ECO:0007669"/>
    <property type="project" value="InterPro"/>
</dbReference>
<dbReference type="GO" id="GO:0016787">
    <property type="term" value="F:hydrolase activity"/>
    <property type="evidence" value="ECO:0007669"/>
    <property type="project" value="UniProtKB-KW"/>
</dbReference>
<dbReference type="AlphaFoldDB" id="E1QQV0"/>
<dbReference type="InterPro" id="IPR037038">
    <property type="entry name" value="HepT-like_sf"/>
</dbReference>
<dbReference type="GO" id="GO:0004540">
    <property type="term" value="F:RNA nuclease activity"/>
    <property type="evidence" value="ECO:0007669"/>
    <property type="project" value="InterPro"/>
</dbReference>
<comment type="similarity">
    <text evidence="4">Belongs to the HepT RNase toxin family.</text>
</comment>
<evidence type="ECO:0000256" key="3">
    <source>
        <dbReference type="ARBA" id="ARBA00022801"/>
    </source>
</evidence>
<protein>
    <recommendedName>
        <fullName evidence="7">PaREP11</fullName>
    </recommendedName>
</protein>
<gene>
    <name evidence="5" type="ordered locus">Vdis_1132</name>
</gene>
<reference evidence="6" key="2">
    <citation type="journal article" date="2010" name="Stand. Genomic Sci.">
        <title>Complete genome sequence of Vulcanisaeta distributa type strain (IC-017T).</title>
        <authorList>
            <person name="Mavromatis K."/>
            <person name="Sikorski J."/>
            <person name="Pabst E."/>
            <person name="Teshima H."/>
            <person name="Lapidus A."/>
            <person name="Lucas S."/>
            <person name="Nolan M."/>
            <person name="Glavina Del Rio T."/>
            <person name="Cheng J."/>
            <person name="Bruce D."/>
            <person name="Goodwin L."/>
            <person name="Pitluck S."/>
            <person name="Liolios K."/>
            <person name="Ivanova N."/>
            <person name="Mikhailova N."/>
            <person name="Pati A."/>
            <person name="Chen A."/>
            <person name="Palaniappan K."/>
            <person name="Land M."/>
            <person name="Hauser L."/>
            <person name="Chang Y."/>
            <person name="Jeffries C."/>
            <person name="Rohde M."/>
            <person name="Spring S."/>
            <person name="Goker M."/>
            <person name="Wirth R."/>
            <person name="Woyke T."/>
            <person name="Bristow J."/>
            <person name="Eisen J."/>
            <person name="Markowitz V."/>
            <person name="Hugenholtz P."/>
            <person name="Klenk H."/>
            <person name="Kyrpides N."/>
        </authorList>
    </citation>
    <scope>NUCLEOTIDE SEQUENCE [LARGE SCALE GENOMIC DNA]</scope>
    <source>
        <strain evidence="6">DSM 14429 / JCM 11212 / NBRC 100878 / IC-017</strain>
    </source>
</reference>
<evidence type="ECO:0000313" key="5">
    <source>
        <dbReference type="EMBL" id="ADN50520.1"/>
    </source>
</evidence>
<dbReference type="InterPro" id="IPR008201">
    <property type="entry name" value="HepT-like"/>
</dbReference>
<dbReference type="GeneID" id="9752063"/>
<dbReference type="KEGG" id="vdi:Vdis_1132"/>
<dbReference type="RefSeq" id="WP_013336245.1">
    <property type="nucleotide sequence ID" value="NC_014537.1"/>
</dbReference>
<proteinExistence type="inferred from homology"/>
<keyword evidence="3" id="KW-0378">Hydrolase</keyword>
<reference evidence="5 6" key="1">
    <citation type="journal article" date="2010" name="Stand. Genomic Sci.">
        <title>Complete genome sequence of Vulcanisaeta distributa type strain (IC-017).</title>
        <authorList>
            <person name="Mavromatis K."/>
            <person name="Sikorski J."/>
            <person name="Pabst E."/>
            <person name="Teshima H."/>
            <person name="Lapidus A."/>
            <person name="Lucas S."/>
            <person name="Nolan M."/>
            <person name="Glavina Del Rio T."/>
            <person name="Cheng J.F."/>
            <person name="Bruce D."/>
            <person name="Goodwin L."/>
            <person name="Pitluck S."/>
            <person name="Liolios K."/>
            <person name="Ivanova N."/>
            <person name="Mikhailova N."/>
            <person name="Pati A."/>
            <person name="Chen A."/>
            <person name="Palaniappan K."/>
            <person name="Land M."/>
            <person name="Hauser L."/>
            <person name="Chang Y.J."/>
            <person name="Jeffries C.D."/>
            <person name="Rohde M."/>
            <person name="Spring S."/>
            <person name="Goker M."/>
            <person name="Wirth R."/>
            <person name="Woyke T."/>
            <person name="Bristow J."/>
            <person name="Eisen J.A."/>
            <person name="Markowitz V."/>
            <person name="Hugenholtz P."/>
            <person name="Klenk H.P."/>
            <person name="Kyrpides N.C."/>
        </authorList>
    </citation>
    <scope>NUCLEOTIDE SEQUENCE [LARGE SCALE GENOMIC DNA]</scope>
    <source>
        <strain evidence="6">DSM 14429 / JCM 11212 / NBRC 100878 / IC-017</strain>
    </source>
</reference>
<evidence type="ECO:0000256" key="1">
    <source>
        <dbReference type="ARBA" id="ARBA00022649"/>
    </source>
</evidence>
<dbReference type="HOGENOM" id="CLU_153000_0_0_2"/>
<dbReference type="OrthoDB" id="28888at2157"/>
<name>E1QQV0_VULDI</name>
<accession>E1QQV0</accession>
<dbReference type="EMBL" id="CP002100">
    <property type="protein sequence ID" value="ADN50520.1"/>
    <property type="molecule type" value="Genomic_DNA"/>
</dbReference>
<dbReference type="PANTHER" id="PTHR33397">
    <property type="entry name" value="UPF0331 PROTEIN YUTE"/>
    <property type="match status" value="1"/>
</dbReference>
<keyword evidence="6" id="KW-1185">Reference proteome</keyword>
<organism evidence="5 6">
    <name type="scientific">Vulcanisaeta distributa (strain DSM 14429 / JCM 11212 / NBRC 100878 / IC-017)</name>
    <dbReference type="NCBI Taxonomy" id="572478"/>
    <lineage>
        <taxon>Archaea</taxon>
        <taxon>Thermoproteota</taxon>
        <taxon>Thermoprotei</taxon>
        <taxon>Thermoproteales</taxon>
        <taxon>Thermoproteaceae</taxon>
        <taxon>Vulcanisaeta</taxon>
    </lineage>
</organism>
<keyword evidence="2" id="KW-0540">Nuclease</keyword>
<dbReference type="Gene3D" id="1.20.120.580">
    <property type="entry name" value="bsu32300-like"/>
    <property type="match status" value="1"/>
</dbReference>
<evidence type="ECO:0008006" key="7">
    <source>
        <dbReference type="Google" id="ProtNLM"/>
    </source>
</evidence>
<dbReference type="STRING" id="572478.Vdis_1132"/>
<dbReference type="InterPro" id="IPR052379">
    <property type="entry name" value="Type_VII_TA_RNase"/>
</dbReference>
<keyword evidence="1" id="KW-1277">Toxin-antitoxin system</keyword>
<dbReference type="PANTHER" id="PTHR33397:SF5">
    <property type="entry name" value="RNASE YUTE-RELATED"/>
    <property type="match status" value="1"/>
</dbReference>